<evidence type="ECO:0000313" key="2">
    <source>
        <dbReference type="Proteomes" id="UP000008948"/>
    </source>
</evidence>
<proteinExistence type="predicted"/>
<gene>
    <name evidence="1" type="ORF">MEI_01482</name>
</gene>
<dbReference type="RefSeq" id="WP_004867126.1">
    <property type="nucleotide sequence ID" value="NZ_JH725046.1"/>
</dbReference>
<reference evidence="1 2" key="1">
    <citation type="submission" date="2012-03" db="EMBL/GenBank/DDBJ databases">
        <title>The Genome Sequence of Bartonella vinsonii subsp. arupensis str. Pm136co.</title>
        <authorList>
            <consortium name="The Broad Institute Genome Sequencing Platform"/>
            <consortium name="The Broad Institute Genome Sequencing Center for Infectious Disease"/>
            <person name="Feldgarden M."/>
            <person name="Kirby J."/>
            <person name="Kosoy M."/>
            <person name="Birtles R."/>
            <person name="Probert W.S."/>
            <person name="Chiaraviglio L."/>
            <person name="Young S.K."/>
            <person name="Zeng Q."/>
            <person name="Gargeya S."/>
            <person name="Fitzgerald M."/>
            <person name="Haas B."/>
            <person name="Abouelleil A."/>
            <person name="Alvarado L."/>
            <person name="Arachchi H.M."/>
            <person name="Berlin A."/>
            <person name="Chapman S.B."/>
            <person name="Gearin G."/>
            <person name="Goldberg J."/>
            <person name="Griggs A."/>
            <person name="Gujja S."/>
            <person name="Hansen M."/>
            <person name="Heiman D."/>
            <person name="Howarth C."/>
            <person name="Larimer J."/>
            <person name="Lui A."/>
            <person name="MacDonald P.J.P."/>
            <person name="McCowen C."/>
            <person name="Montmayeur A."/>
            <person name="Murphy C."/>
            <person name="Neiman D."/>
            <person name="Pearson M."/>
            <person name="Priest M."/>
            <person name="Roberts A."/>
            <person name="Saif S."/>
            <person name="Shea T."/>
            <person name="Sisk P."/>
            <person name="Stolte C."/>
            <person name="Sykes S."/>
            <person name="Wortman J."/>
            <person name="Nusbaum C."/>
            <person name="Birren B."/>
        </authorList>
    </citation>
    <scope>NUCLEOTIDE SEQUENCE [LARGE SCALE GENOMIC DNA]</scope>
    <source>
        <strain evidence="1 2">Pm136co</strain>
    </source>
</reference>
<dbReference type="EMBL" id="AIMH01000038">
    <property type="protein sequence ID" value="EJF96870.1"/>
    <property type="molecule type" value="Genomic_DNA"/>
</dbReference>
<comment type="caution">
    <text evidence="1">The sequence shown here is derived from an EMBL/GenBank/DDBJ whole genome shotgun (WGS) entry which is preliminary data.</text>
</comment>
<name>A0ABN0GN47_BARVI</name>
<accession>A0ABN0GN47</accession>
<keyword evidence="2" id="KW-1185">Reference proteome</keyword>
<dbReference type="Proteomes" id="UP000008948">
    <property type="component" value="Unassembled WGS sequence"/>
</dbReference>
<evidence type="ECO:0000313" key="1">
    <source>
        <dbReference type="EMBL" id="EJF96870.1"/>
    </source>
</evidence>
<sequence>MQENFANELANIKRELAALKKQSVLKKDLTEMIRNSLETLWTENIAQGLGPKMEVEIFDLNSKDLSPEGILIEFSIKNPTDRPMKMNYIRIDENSPFEFVEALYPAPYPYSQSFSKDRLETSPKCIDLINPIAKNPVIQNEVFKKGIDLFTVNGEHRFRWELKIRPVETKDYDKLSVPIFILEHTSSYDPHSTLEVRFWPSFFRGLNHQR</sequence>
<evidence type="ECO:0008006" key="3">
    <source>
        <dbReference type="Google" id="ProtNLM"/>
    </source>
</evidence>
<organism evidence="1 2">
    <name type="scientific">Bartonella vinsonii subsp. arupensis Pm136co</name>
    <dbReference type="NCBI Taxonomy" id="1094561"/>
    <lineage>
        <taxon>Bacteria</taxon>
        <taxon>Pseudomonadati</taxon>
        <taxon>Pseudomonadota</taxon>
        <taxon>Alphaproteobacteria</taxon>
        <taxon>Hyphomicrobiales</taxon>
        <taxon>Bartonellaceae</taxon>
        <taxon>Bartonella</taxon>
    </lineage>
</organism>
<protein>
    <recommendedName>
        <fullName evidence="3">Phage related protein</fullName>
    </recommendedName>
</protein>